<dbReference type="Proteomes" id="UP001149165">
    <property type="component" value="Unassembled WGS sequence"/>
</dbReference>
<dbReference type="PROSITE" id="PS01359">
    <property type="entry name" value="ZF_PHD_1"/>
    <property type="match status" value="1"/>
</dbReference>
<comment type="caution">
    <text evidence="7">The sequence shown here is derived from an EMBL/GenBank/DDBJ whole genome shotgun (WGS) entry which is preliminary data.</text>
</comment>
<dbReference type="Pfam" id="PF00628">
    <property type="entry name" value="PHD"/>
    <property type="match status" value="2"/>
</dbReference>
<feature type="compositionally biased region" description="Basic and acidic residues" evidence="5">
    <location>
        <begin position="537"/>
        <end position="563"/>
    </location>
</feature>
<organism evidence="7 8">
    <name type="scientific">Penicillium angulare</name>
    <dbReference type="NCBI Taxonomy" id="116970"/>
    <lineage>
        <taxon>Eukaryota</taxon>
        <taxon>Fungi</taxon>
        <taxon>Dikarya</taxon>
        <taxon>Ascomycota</taxon>
        <taxon>Pezizomycotina</taxon>
        <taxon>Eurotiomycetes</taxon>
        <taxon>Eurotiomycetidae</taxon>
        <taxon>Eurotiales</taxon>
        <taxon>Aspergillaceae</taxon>
        <taxon>Penicillium</taxon>
    </lineage>
</organism>
<dbReference type="SUPFAM" id="SSF57903">
    <property type="entry name" value="FYVE/PHD zinc finger"/>
    <property type="match status" value="2"/>
</dbReference>
<dbReference type="SMART" id="SM00249">
    <property type="entry name" value="PHD"/>
    <property type="match status" value="2"/>
</dbReference>
<dbReference type="GO" id="GO:0008270">
    <property type="term" value="F:zinc ion binding"/>
    <property type="evidence" value="ECO:0007669"/>
    <property type="project" value="UniProtKB-KW"/>
</dbReference>
<evidence type="ECO:0000256" key="4">
    <source>
        <dbReference type="PROSITE-ProRule" id="PRU00146"/>
    </source>
</evidence>
<evidence type="ECO:0000313" key="8">
    <source>
        <dbReference type="Proteomes" id="UP001149165"/>
    </source>
</evidence>
<evidence type="ECO:0000256" key="5">
    <source>
        <dbReference type="SAM" id="MobiDB-lite"/>
    </source>
</evidence>
<keyword evidence="3" id="KW-0862">Zinc</keyword>
<feature type="region of interest" description="Disordered" evidence="5">
    <location>
        <begin position="1013"/>
        <end position="1054"/>
    </location>
</feature>
<feature type="region of interest" description="Disordered" evidence="5">
    <location>
        <begin position="1"/>
        <end position="32"/>
    </location>
</feature>
<keyword evidence="2 4" id="KW-0863">Zinc-finger</keyword>
<evidence type="ECO:0000256" key="1">
    <source>
        <dbReference type="ARBA" id="ARBA00022723"/>
    </source>
</evidence>
<gene>
    <name evidence="7" type="ORF">N7456_012961</name>
</gene>
<dbReference type="GO" id="GO:0032221">
    <property type="term" value="C:Rpd3S complex"/>
    <property type="evidence" value="ECO:0007669"/>
    <property type="project" value="TreeGrafter"/>
</dbReference>
<dbReference type="OrthoDB" id="5876363at2759"/>
<dbReference type="InterPro" id="IPR001965">
    <property type="entry name" value="Znf_PHD"/>
</dbReference>
<keyword evidence="8" id="KW-1185">Reference proteome</keyword>
<dbReference type="InterPro" id="IPR011011">
    <property type="entry name" value="Znf_FYVE_PHD"/>
</dbReference>
<dbReference type="InterPro" id="IPR013083">
    <property type="entry name" value="Znf_RING/FYVE/PHD"/>
</dbReference>
<protein>
    <recommendedName>
        <fullName evidence="6">PHD-type domain-containing protein</fullName>
    </recommendedName>
</protein>
<sequence>MGYFLRSSKRRADPEPANANLAKTTNLDQNSRHERAKVAHTANEALINTPEQSKEAKWQERPVACASLSKAKAASTYALNGEYLNTMKPIGEYPSLAEYKSVGLKPPPKHVLATAKLVTRTDQDDEDLMTTDTPMTPTADEHMSSGILCLDKKGDKFNGGVNPVVLRSSIENVVERELDAAVTEDVNEDELKTTLATPISEAFEPHLLPPSTAHPSLSPAETFASTPADEIITDSPFPPADTQPPASHAENSFHQTQSPPATAGADTEMASDADKPTRRDIIALLKYLPLPKSKTYDVLNARKVLERAISYCKGSSDDMVALSLVHLWYEAKNDEFKLALIHNLGRKPDERDHNLDLALRAILRHSAEDASKWHRAFNEKHVRSDVLNGYESGSDSDLSSIKTLEIETHKASFKVSDVYRDVSGPKLEEAFVTGKTNTAPIKRAKKPCPANELPFKRRREWESDLSMEENVQTKRTRFAKESKPEDLPVDSSSVRPLLEEAEIQHRNAGADSDDNSDTTPPSYPLSPRTQRSQKRQRMLDKGRAKRIESPADTMKDTTKDKVIKAPNGKKSKRSSPNFKSKAQKAKELYTSASARLRSATRSVSADNTDEVSDASNSCYSDRVNEWDKNWHERHRPQSVYVIFTFRRLVRSSLTNVIFYSDWTYEDENMDNCIVCDGGGKLLCCDTCENAFHLKCLKSLNKGSLKEEEEWYCPACDTKHLFTFSIIKGNHFRKSEFSPPDEIKDYFLGVAEGVQYDPSYPTDVKNQRYYMAVPHIPRLTKPPKAGTPAPVYNDSNLTKLLDNKQVVLCDGCGRCSDNVRPIIRCDYCTCRFHLDCLDPPLAAPPNPVAGWMCPNHLSPDDMIATKIIDGQVQERRVRRPKKVNVIDLDILPQSDNESTFDDEWRESRIRVPAGDVVMDFVKAVKSDQKNINDETAQRVKKHMLKVTKLAVKDLATRTLSNVSTDSRFSATSKEWLDEFDALCDSEIRRVRTSFLRDEEFEAADCLLDLAQAAFQQHQPQSSPTEQPKNAPTTTTDTEEDPQESSSVAEELNSRH</sequence>
<evidence type="ECO:0000256" key="2">
    <source>
        <dbReference type="ARBA" id="ARBA00022771"/>
    </source>
</evidence>
<evidence type="ECO:0000259" key="6">
    <source>
        <dbReference type="PROSITE" id="PS50016"/>
    </source>
</evidence>
<evidence type="ECO:0000313" key="7">
    <source>
        <dbReference type="EMBL" id="KAJ5083534.1"/>
    </source>
</evidence>
<name>A0A9W9JVN9_9EURO</name>
<feature type="region of interest" description="Disordered" evidence="5">
    <location>
        <begin position="459"/>
        <end position="585"/>
    </location>
</feature>
<dbReference type="EMBL" id="JAPQKH010000008">
    <property type="protein sequence ID" value="KAJ5083534.1"/>
    <property type="molecule type" value="Genomic_DNA"/>
</dbReference>
<dbReference type="InterPro" id="IPR019786">
    <property type="entry name" value="Zinc_finger_PHD-type_CS"/>
</dbReference>
<keyword evidence="1" id="KW-0479">Metal-binding</keyword>
<feature type="domain" description="PHD-type" evidence="6">
    <location>
        <begin position="669"/>
        <end position="718"/>
    </location>
</feature>
<dbReference type="PANTHER" id="PTHR47636:SF1">
    <property type="entry name" value="TRANSCRIPTIONAL REGULATORY PROTEIN RCO1"/>
    <property type="match status" value="1"/>
</dbReference>
<feature type="compositionally biased region" description="Polar residues" evidence="5">
    <location>
        <begin position="1016"/>
        <end position="1029"/>
    </location>
</feature>
<reference evidence="7" key="1">
    <citation type="submission" date="2022-11" db="EMBL/GenBank/DDBJ databases">
        <authorList>
            <person name="Petersen C."/>
        </authorList>
    </citation>
    <scope>NUCLEOTIDE SEQUENCE</scope>
    <source>
        <strain evidence="7">IBT 30069</strain>
    </source>
</reference>
<accession>A0A9W9JVN9</accession>
<dbReference type="GO" id="GO:0006357">
    <property type="term" value="P:regulation of transcription by RNA polymerase II"/>
    <property type="evidence" value="ECO:0007669"/>
    <property type="project" value="TreeGrafter"/>
</dbReference>
<feature type="region of interest" description="Disordered" evidence="5">
    <location>
        <begin position="230"/>
        <end position="275"/>
    </location>
</feature>
<dbReference type="Gene3D" id="3.30.40.10">
    <property type="entry name" value="Zinc/RING finger domain, C3HC4 (zinc finger)"/>
    <property type="match status" value="2"/>
</dbReference>
<reference evidence="7" key="2">
    <citation type="journal article" date="2023" name="IMA Fungus">
        <title>Comparative genomic study of the Penicillium genus elucidates a diverse pangenome and 15 lateral gene transfer events.</title>
        <authorList>
            <person name="Petersen C."/>
            <person name="Sorensen T."/>
            <person name="Nielsen M.R."/>
            <person name="Sondergaard T.E."/>
            <person name="Sorensen J.L."/>
            <person name="Fitzpatrick D.A."/>
            <person name="Frisvad J.C."/>
            <person name="Nielsen K.L."/>
        </authorList>
    </citation>
    <scope>NUCLEOTIDE SEQUENCE</scope>
    <source>
        <strain evidence="7">IBT 30069</strain>
    </source>
</reference>
<dbReference type="AlphaFoldDB" id="A0A9W9JVN9"/>
<feature type="compositionally biased region" description="Polar residues" evidence="5">
    <location>
        <begin position="249"/>
        <end position="260"/>
    </location>
</feature>
<dbReference type="InterPro" id="IPR052819">
    <property type="entry name" value="Chromatin_regulatory_protein"/>
</dbReference>
<evidence type="ECO:0000256" key="3">
    <source>
        <dbReference type="ARBA" id="ARBA00022833"/>
    </source>
</evidence>
<proteinExistence type="predicted"/>
<dbReference type="PANTHER" id="PTHR47636">
    <property type="entry name" value="TRANSCRIPTIONAL REGULATORY PROTEIN RCO1"/>
    <property type="match status" value="1"/>
</dbReference>
<dbReference type="CDD" id="cd15534">
    <property type="entry name" value="PHD2_PHF12_Rco1"/>
    <property type="match status" value="1"/>
</dbReference>
<dbReference type="InterPro" id="IPR019787">
    <property type="entry name" value="Znf_PHD-finger"/>
</dbReference>
<dbReference type="PROSITE" id="PS50016">
    <property type="entry name" value="ZF_PHD_2"/>
    <property type="match status" value="1"/>
</dbReference>